<evidence type="ECO:0000313" key="4">
    <source>
        <dbReference type="EMBL" id="CCG84366.1"/>
    </source>
</evidence>
<evidence type="ECO:0000256" key="1">
    <source>
        <dbReference type="PROSITE-ProRule" id="PRU00723"/>
    </source>
</evidence>
<protein>
    <recommendedName>
        <fullName evidence="3">C3H1-type domain-containing protein</fullName>
    </recommendedName>
</protein>
<organism evidence="4 5">
    <name type="scientific">Taphrina deformans (strain PYCC 5710 / ATCC 11124 / CBS 356.35 / IMI 108563 / JCM 9778 / NBRC 8474)</name>
    <name type="common">Peach leaf curl fungus</name>
    <name type="synonym">Lalaria deformans</name>
    <dbReference type="NCBI Taxonomy" id="1097556"/>
    <lineage>
        <taxon>Eukaryota</taxon>
        <taxon>Fungi</taxon>
        <taxon>Dikarya</taxon>
        <taxon>Ascomycota</taxon>
        <taxon>Taphrinomycotina</taxon>
        <taxon>Taphrinomycetes</taxon>
        <taxon>Taphrinales</taxon>
        <taxon>Taphrinaceae</taxon>
        <taxon>Taphrina</taxon>
    </lineage>
</organism>
<evidence type="ECO:0000259" key="3">
    <source>
        <dbReference type="PROSITE" id="PS50103"/>
    </source>
</evidence>
<dbReference type="STRING" id="1097556.R4XF07"/>
<dbReference type="OrthoDB" id="5365845at2759"/>
<proteinExistence type="predicted"/>
<dbReference type="GO" id="GO:0008270">
    <property type="term" value="F:zinc ion binding"/>
    <property type="evidence" value="ECO:0007669"/>
    <property type="project" value="UniProtKB-KW"/>
</dbReference>
<reference evidence="4 5" key="1">
    <citation type="journal article" date="2013" name="MBio">
        <title>Genome sequencing of the plant pathogen Taphrina deformans, the causal agent of peach leaf curl.</title>
        <authorList>
            <person name="Cisse O.H."/>
            <person name="Almeida J.M.G.C.F."/>
            <person name="Fonseca A."/>
            <person name="Kumar A.A."/>
            <person name="Salojaervi J."/>
            <person name="Overmyer K."/>
            <person name="Hauser P.M."/>
            <person name="Pagni M."/>
        </authorList>
    </citation>
    <scope>NUCLEOTIDE SEQUENCE [LARGE SCALE GENOMIC DNA]</scope>
    <source>
        <strain evidence="5">PYCC 5710 / ATCC 11124 / CBS 356.35 / IMI 108563 / JCM 9778 / NBRC 8474</strain>
    </source>
</reference>
<dbReference type="eggNOG" id="ENOG502S92D">
    <property type="taxonomic scope" value="Eukaryota"/>
</dbReference>
<gene>
    <name evidence="4" type="ORF">TAPDE_004816</name>
</gene>
<dbReference type="PROSITE" id="PS50103">
    <property type="entry name" value="ZF_C3H1"/>
    <property type="match status" value="1"/>
</dbReference>
<dbReference type="AlphaFoldDB" id="R4XF07"/>
<evidence type="ECO:0000313" key="5">
    <source>
        <dbReference type="Proteomes" id="UP000013776"/>
    </source>
</evidence>
<feature type="compositionally biased region" description="Basic and acidic residues" evidence="2">
    <location>
        <begin position="27"/>
        <end position="38"/>
    </location>
</feature>
<feature type="region of interest" description="Disordered" evidence="2">
    <location>
        <begin position="232"/>
        <end position="265"/>
    </location>
</feature>
<keyword evidence="5" id="KW-1185">Reference proteome</keyword>
<sequence length="697" mass="75961">MATCDPVLSPADIQEDSKDSVVPGKLSDPKSTKDETDPKIKQTALLSVVCSEIKGAMIEEVSQNKSIRAKLRTWFVRAHKDNSFVVLKALIAVLDKLTFLTAQSLAEVKFGKALLIVSRKCEDKDVRELLVKWTSKAEESLAIEREMEIAASKPPPIQEESKKKKAKSSGSKSGTPQISDSLKKNEEKAKDIVQKKVEPVAKTNAAFFKKDNIPAAKALIAKPGMAAALAGIKARKKTESDGSTQETKPQDHAKSNTKSISSITAKLPTGKPVFSALKLVEGLKRSASPIVTQENEPDSKRLKKRKRVSWRPDSELEQIQIFETIEPEAGSWEAPQTPHEFGNARDLDRKEGAMLHGGVLPDRDEDFIDWEIPAGLYRGNYATLHFTNVSDIDFSYRSLSSTSETRGPKKAGSMSIHSKFSQAVSDREASVLLVEYSSETDLPWSPSETIAMNEQRTYEARKPKLIPLPAELRDDWRVLQVLGDLTSPQIVEDHKVPVPLEQRSTDTGKAAEPALVQSPTPDITAILASIMAAQQKSSTVPNINPVPSAVEITTPQKDTPKHETGGSALPVVDHKLAEFLAQMATTNGGFAPPPLPPCKHDLNGSTTRSLNIVVPLPPMTNALSPAHAEAATESAGTDSGSGHPLPSQFGGLRDVRPWVRFNDNGKYREPCRFVAIGKCEKGNQCGYLHLDVPGPRT</sequence>
<feature type="domain" description="C3H1-type" evidence="3">
    <location>
        <begin position="665"/>
        <end position="692"/>
    </location>
</feature>
<dbReference type="Proteomes" id="UP000013776">
    <property type="component" value="Unassembled WGS sequence"/>
</dbReference>
<evidence type="ECO:0000256" key="2">
    <source>
        <dbReference type="SAM" id="MobiDB-lite"/>
    </source>
</evidence>
<comment type="caution">
    <text evidence="4">The sequence shown here is derived from an EMBL/GenBank/DDBJ whole genome shotgun (WGS) entry which is preliminary data.</text>
</comment>
<feature type="zinc finger region" description="C3H1-type" evidence="1">
    <location>
        <begin position="665"/>
        <end position="692"/>
    </location>
</feature>
<dbReference type="InterPro" id="IPR000571">
    <property type="entry name" value="Znf_CCCH"/>
</dbReference>
<feature type="region of interest" description="Disordered" evidence="2">
    <location>
        <begin position="148"/>
        <end position="186"/>
    </location>
</feature>
<dbReference type="EMBL" id="CAHR02000228">
    <property type="protein sequence ID" value="CCG84366.1"/>
    <property type="molecule type" value="Genomic_DNA"/>
</dbReference>
<keyword evidence="1" id="KW-0479">Metal-binding</keyword>
<feature type="region of interest" description="Disordered" evidence="2">
    <location>
        <begin position="1"/>
        <end position="38"/>
    </location>
</feature>
<accession>R4XF07</accession>
<keyword evidence="1" id="KW-0862">Zinc</keyword>
<name>R4XF07_TAPDE</name>
<keyword evidence="1" id="KW-0863">Zinc-finger</keyword>
<feature type="region of interest" description="Disordered" evidence="2">
    <location>
        <begin position="625"/>
        <end position="649"/>
    </location>
</feature>